<reference evidence="1" key="1">
    <citation type="submission" date="2018-02" db="EMBL/GenBank/DDBJ databases">
        <title>Rhizophora mucronata_Transcriptome.</title>
        <authorList>
            <person name="Meera S.P."/>
            <person name="Sreeshan A."/>
            <person name="Augustine A."/>
        </authorList>
    </citation>
    <scope>NUCLEOTIDE SEQUENCE</scope>
    <source>
        <tissue evidence="1">Leaf</tissue>
    </source>
</reference>
<dbReference type="EMBL" id="GGEC01035436">
    <property type="protein sequence ID" value="MBX15920.1"/>
    <property type="molecule type" value="Transcribed_RNA"/>
</dbReference>
<proteinExistence type="predicted"/>
<protein>
    <submittedName>
        <fullName evidence="1">Protein NLRC3 isoform X2</fullName>
    </submittedName>
</protein>
<accession>A0A2P2LDB8</accession>
<organism evidence="1">
    <name type="scientific">Rhizophora mucronata</name>
    <name type="common">Asiatic mangrove</name>
    <dbReference type="NCBI Taxonomy" id="61149"/>
    <lineage>
        <taxon>Eukaryota</taxon>
        <taxon>Viridiplantae</taxon>
        <taxon>Streptophyta</taxon>
        <taxon>Embryophyta</taxon>
        <taxon>Tracheophyta</taxon>
        <taxon>Spermatophyta</taxon>
        <taxon>Magnoliopsida</taxon>
        <taxon>eudicotyledons</taxon>
        <taxon>Gunneridae</taxon>
        <taxon>Pentapetalae</taxon>
        <taxon>rosids</taxon>
        <taxon>fabids</taxon>
        <taxon>Malpighiales</taxon>
        <taxon>Rhizophoraceae</taxon>
        <taxon>Rhizophora</taxon>
    </lineage>
</organism>
<dbReference type="AlphaFoldDB" id="A0A2P2LDB8"/>
<sequence>MAFTSTLALYSHPKIVPRAAGPPRRHSQASDGYGACVGGGGLLSLPDTAATSGVGSGRRRRCLRLRSVVVKAAASGVQGRGRRVYRQSQGVSAFRNAPVGQIVSFVVPAGVFVAVTFGMDIVLVIDCCGC</sequence>
<name>A0A2P2LDB8_RHIMU</name>
<evidence type="ECO:0000313" key="1">
    <source>
        <dbReference type="EMBL" id="MBX15920.1"/>
    </source>
</evidence>